<evidence type="ECO:0008006" key="4">
    <source>
        <dbReference type="Google" id="ProtNLM"/>
    </source>
</evidence>
<dbReference type="Pfam" id="PF01177">
    <property type="entry name" value="Asp_Glu_race"/>
    <property type="match status" value="1"/>
</dbReference>
<reference evidence="2 3" key="1">
    <citation type="submission" date="2019-12" db="EMBL/GenBank/DDBJ databases">
        <title>Litoreibacter badius sp. nov., a novel bacteriochlorophyll a-containing bacterium in the genus Litoreibacter.</title>
        <authorList>
            <person name="Kanamuro M."/>
            <person name="Takabe Y."/>
            <person name="Mori K."/>
            <person name="Takaichi S."/>
            <person name="Hanada S."/>
        </authorList>
    </citation>
    <scope>NUCLEOTIDE SEQUENCE [LARGE SCALE GENOMIC DNA]</scope>
    <source>
        <strain evidence="2 3">K6</strain>
    </source>
</reference>
<dbReference type="InterPro" id="IPR052186">
    <property type="entry name" value="Hydantoin_racemase-like"/>
</dbReference>
<organism evidence="2 3">
    <name type="scientific">Litoreibacter roseus</name>
    <dbReference type="NCBI Taxonomy" id="2601869"/>
    <lineage>
        <taxon>Bacteria</taxon>
        <taxon>Pseudomonadati</taxon>
        <taxon>Pseudomonadota</taxon>
        <taxon>Alphaproteobacteria</taxon>
        <taxon>Rhodobacterales</taxon>
        <taxon>Roseobacteraceae</taxon>
        <taxon>Litoreibacter</taxon>
    </lineage>
</organism>
<dbReference type="InterPro" id="IPR053714">
    <property type="entry name" value="Iso_Racemase_Enz_sf"/>
</dbReference>
<sequence>MSVHIRVVTPVIPTGLTEAAHFEGILGPDDCLDFVEIDKGPSSIECAFDEMLATADTVSKIIQAERAGVDAVVLDCMGDPGLRPGRETVSIPVLGPCQTAMNLACTLGHRFSLLAVTANMRIQFENQAKLYGAWDRYTSTRSVEIPVLDLCAQSDVLKEKLLDAAVCAITEDDADTLIIGCTGMVGLAVDLQTRLHEAGWSVPVIDPLPVAARLAKVLVESRLTHSKRAYPTPGKKLIRGYDGSALEAFNG</sequence>
<evidence type="ECO:0000256" key="1">
    <source>
        <dbReference type="ARBA" id="ARBA00038414"/>
    </source>
</evidence>
<gene>
    <name evidence="2" type="ORF">KIN_20170</name>
</gene>
<proteinExistence type="inferred from homology"/>
<dbReference type="AlphaFoldDB" id="A0A6N6JF12"/>
<comment type="caution">
    <text evidence="2">The sequence shown here is derived from an EMBL/GenBank/DDBJ whole genome shotgun (WGS) entry which is preliminary data.</text>
</comment>
<evidence type="ECO:0000313" key="3">
    <source>
        <dbReference type="Proteomes" id="UP000436822"/>
    </source>
</evidence>
<dbReference type="InterPro" id="IPR015942">
    <property type="entry name" value="Asp/Glu/hydantoin_racemase"/>
</dbReference>
<name>A0A6N6JF12_9RHOB</name>
<dbReference type="EMBL" id="BLJE01000002">
    <property type="protein sequence ID" value="GFE64943.1"/>
    <property type="molecule type" value="Genomic_DNA"/>
</dbReference>
<dbReference type="PANTHER" id="PTHR28047">
    <property type="entry name" value="PROTEIN DCG1"/>
    <property type="match status" value="1"/>
</dbReference>
<accession>A0A6N6JF12</accession>
<dbReference type="GO" id="GO:0047661">
    <property type="term" value="F:amino-acid racemase activity"/>
    <property type="evidence" value="ECO:0007669"/>
    <property type="project" value="InterPro"/>
</dbReference>
<comment type="similarity">
    <text evidence="1">Belongs to the HyuE racemase family.</text>
</comment>
<protein>
    <recommendedName>
        <fullName evidence="4">Hydrogenase expression protein HupH</fullName>
    </recommendedName>
</protein>
<keyword evidence="3" id="KW-1185">Reference proteome</keyword>
<dbReference type="Proteomes" id="UP000436822">
    <property type="component" value="Unassembled WGS sequence"/>
</dbReference>
<dbReference type="Gene3D" id="3.40.50.12500">
    <property type="match status" value="1"/>
</dbReference>
<evidence type="ECO:0000313" key="2">
    <source>
        <dbReference type="EMBL" id="GFE64943.1"/>
    </source>
</evidence>
<dbReference type="OrthoDB" id="9791723at2"/>
<dbReference type="RefSeq" id="WP_159806483.1">
    <property type="nucleotide sequence ID" value="NZ_BLJE01000002.1"/>
</dbReference>
<dbReference type="PANTHER" id="PTHR28047:SF5">
    <property type="entry name" value="PROTEIN DCG1"/>
    <property type="match status" value="1"/>
</dbReference>